<dbReference type="SMART" id="SM00244">
    <property type="entry name" value="PHB"/>
    <property type="match status" value="1"/>
</dbReference>
<dbReference type="PANTHER" id="PTHR43327">
    <property type="entry name" value="STOMATIN-LIKE PROTEIN 2, MITOCHONDRIAL"/>
    <property type="match status" value="1"/>
</dbReference>
<dbReference type="Proteomes" id="UP000595708">
    <property type="component" value="Chromosome"/>
</dbReference>
<dbReference type="InterPro" id="IPR010201">
    <property type="entry name" value="HflK"/>
</dbReference>
<evidence type="ECO:0000313" key="9">
    <source>
        <dbReference type="Proteomes" id="UP000595708"/>
    </source>
</evidence>
<dbReference type="NCBIfam" id="TIGR01933">
    <property type="entry name" value="hflK"/>
    <property type="match status" value="1"/>
</dbReference>
<comment type="subcellular location">
    <subcellularLocation>
        <location evidence="1">Membrane</location>
        <topology evidence="1">Single-pass membrane protein</topology>
    </subcellularLocation>
</comment>
<feature type="transmembrane region" description="Helical" evidence="6">
    <location>
        <begin position="7"/>
        <end position="30"/>
    </location>
</feature>
<dbReference type="InterPro" id="IPR036013">
    <property type="entry name" value="Band_7/SPFH_dom_sf"/>
</dbReference>
<dbReference type="SUPFAM" id="SSF117892">
    <property type="entry name" value="Band 7/SPFH domain"/>
    <property type="match status" value="1"/>
</dbReference>
<keyword evidence="8" id="KW-0645">Protease</keyword>
<dbReference type="AlphaFoldDB" id="A0A7R6VZX1"/>
<evidence type="ECO:0000256" key="4">
    <source>
        <dbReference type="ARBA" id="ARBA00022989"/>
    </source>
</evidence>
<dbReference type="RefSeq" id="WP_201329640.1">
    <property type="nucleotide sequence ID" value="NZ_AP023215.1"/>
</dbReference>
<accession>A0A7R6VZX1</accession>
<evidence type="ECO:0000313" key="8">
    <source>
        <dbReference type="EMBL" id="BCG49644.1"/>
    </source>
</evidence>
<dbReference type="CDD" id="cd03404">
    <property type="entry name" value="SPFH_HflK"/>
    <property type="match status" value="1"/>
</dbReference>
<dbReference type="EMBL" id="AP023215">
    <property type="protein sequence ID" value="BCG49644.1"/>
    <property type="molecule type" value="Genomic_DNA"/>
</dbReference>
<protein>
    <recommendedName>
        <fullName evidence="6">Protein HflK</fullName>
    </recommendedName>
</protein>
<sequence>MKSISSFIYISVIIFFILLCAYFTTGFFIVQEGQTAVVLTFGKYSYSAISGFNWKWPYPIQNYEIVNISQLRTVEIGYRINIHNKRPEEALMLTDDENIIDIQFAVQYKLKNAADWMFNNIDQENMIRQVAETVIREIVGQNKMDYLLYAGREKVSLDVNKLMQNILNYYKSGVQVVNVTMQGIQPPEQVQAIFDDTIKAGQDCKRLKNEGQMYANDIILRAKSLAYRLIQESEAYKLRVIINAEGETSRFQQILNEYQKSPEITKDRMYLNTMQHIFSNTTKIMLNTHSENNIIYLPIDKLMEKDIYNIHKSNTIKSNKNLDFKNNFSSKINFEKLVNLQSK</sequence>
<feature type="domain" description="Band 7" evidence="7">
    <location>
        <begin position="25"/>
        <end position="198"/>
    </location>
</feature>
<name>A0A7R6VZX1_9PROT</name>
<reference evidence="8 9" key="1">
    <citation type="journal article" date="2020" name="Genome Biol. Evol.">
        <title>Comparative Genomics Underlines Multiple Roles of Profftella, an Obligate Symbiont of Psyllids: Providing Toxins, Vitamins, and Carotenoids.</title>
        <authorList>
            <person name="Nakabachi A."/>
            <person name="Piel J."/>
            <person name="Malenovsky I."/>
            <person name="Hirose Y."/>
        </authorList>
    </citation>
    <scope>NUCLEOTIDE SEQUENCE [LARGE SCALE GENOMIC DNA]</scope>
    <source>
        <strain evidence="8 9">Dco</strain>
    </source>
</reference>
<proteinExistence type="inferred from homology"/>
<evidence type="ECO:0000256" key="3">
    <source>
        <dbReference type="ARBA" id="ARBA00022692"/>
    </source>
</evidence>
<evidence type="ECO:0000256" key="6">
    <source>
        <dbReference type="RuleBase" id="RU364113"/>
    </source>
</evidence>
<dbReference type="Gene3D" id="3.30.479.30">
    <property type="entry name" value="Band 7 domain"/>
    <property type="match status" value="1"/>
</dbReference>
<dbReference type="PANTHER" id="PTHR43327:SF2">
    <property type="entry name" value="MODULATOR OF FTSH PROTEASE HFLK"/>
    <property type="match status" value="1"/>
</dbReference>
<evidence type="ECO:0000259" key="7">
    <source>
        <dbReference type="SMART" id="SM00244"/>
    </source>
</evidence>
<dbReference type="KEGG" id="parm:PADco_2240"/>
<keyword evidence="5 6" id="KW-0472">Membrane</keyword>
<dbReference type="GO" id="GO:0016020">
    <property type="term" value="C:membrane"/>
    <property type="evidence" value="ECO:0007669"/>
    <property type="project" value="UniProtKB-SubCell"/>
</dbReference>
<evidence type="ECO:0000256" key="5">
    <source>
        <dbReference type="ARBA" id="ARBA00023136"/>
    </source>
</evidence>
<dbReference type="InterPro" id="IPR050710">
    <property type="entry name" value="Band7/mec-2_domain"/>
</dbReference>
<comment type="similarity">
    <text evidence="2 6">Belongs to the band 7/mec-2 family. HflK subfamily.</text>
</comment>
<keyword evidence="9" id="KW-1185">Reference proteome</keyword>
<comment type="function">
    <text evidence="6">HflC and HflK could encode or regulate a protease.</text>
</comment>
<keyword evidence="4 6" id="KW-1133">Transmembrane helix</keyword>
<dbReference type="GO" id="GO:0008233">
    <property type="term" value="F:peptidase activity"/>
    <property type="evidence" value="ECO:0007669"/>
    <property type="project" value="UniProtKB-KW"/>
</dbReference>
<comment type="subunit">
    <text evidence="6">HflC and HflK may interact to form a multimeric complex.</text>
</comment>
<keyword evidence="3 6" id="KW-0812">Transmembrane</keyword>
<keyword evidence="8" id="KW-0378">Hydrolase</keyword>
<organism evidence="8 9">
    <name type="scientific">Candidatus Profftella armatura</name>
    <name type="common">Diaphorina cf. continua</name>
    <dbReference type="NCBI Taxonomy" id="2661583"/>
    <lineage>
        <taxon>Bacteria</taxon>
        <taxon>Pseudomonadati</taxon>
        <taxon>Pseudomonadota</taxon>
        <taxon>Betaproteobacteria</taxon>
        <taxon>Candidatus Profftella</taxon>
    </lineage>
</organism>
<gene>
    <name evidence="8" type="primary">hflK</name>
    <name evidence="8" type="ORF">PADco_2240</name>
</gene>
<evidence type="ECO:0000256" key="2">
    <source>
        <dbReference type="ARBA" id="ARBA00006971"/>
    </source>
</evidence>
<dbReference type="Pfam" id="PF01145">
    <property type="entry name" value="Band_7"/>
    <property type="match status" value="1"/>
</dbReference>
<dbReference type="InterPro" id="IPR001107">
    <property type="entry name" value="Band_7"/>
</dbReference>
<evidence type="ECO:0000256" key="1">
    <source>
        <dbReference type="ARBA" id="ARBA00004167"/>
    </source>
</evidence>
<dbReference type="GO" id="GO:0006508">
    <property type="term" value="P:proteolysis"/>
    <property type="evidence" value="ECO:0007669"/>
    <property type="project" value="UniProtKB-KW"/>
</dbReference>